<dbReference type="PANTHER" id="PTHR43592">
    <property type="entry name" value="CAAX AMINO TERMINAL PROTEASE"/>
    <property type="match status" value="1"/>
</dbReference>
<accession>A0A5C5X1T7</accession>
<dbReference type="Pfam" id="PF02517">
    <property type="entry name" value="Rce1-like"/>
    <property type="match status" value="1"/>
</dbReference>
<feature type="transmembrane region" description="Helical" evidence="2">
    <location>
        <begin position="28"/>
        <end position="52"/>
    </location>
</feature>
<name>A0A5C5X1T7_9BACT</name>
<proteinExistence type="predicted"/>
<dbReference type="InterPro" id="IPR003675">
    <property type="entry name" value="Rce1/LyrA-like_dom"/>
</dbReference>
<feature type="transmembrane region" description="Helical" evidence="2">
    <location>
        <begin position="376"/>
        <end position="394"/>
    </location>
</feature>
<dbReference type="PANTHER" id="PTHR43592:SF15">
    <property type="entry name" value="CAAX AMINO TERMINAL PROTEASE FAMILY PROTEIN"/>
    <property type="match status" value="1"/>
</dbReference>
<dbReference type="GO" id="GO:0006508">
    <property type="term" value="P:proteolysis"/>
    <property type="evidence" value="ECO:0007669"/>
    <property type="project" value="UniProtKB-KW"/>
</dbReference>
<protein>
    <submittedName>
        <fullName evidence="4">CAAX amino terminal protease self-immunity</fullName>
    </submittedName>
</protein>
<organism evidence="4 5">
    <name type="scientific">Allorhodopirellula solitaria</name>
    <dbReference type="NCBI Taxonomy" id="2527987"/>
    <lineage>
        <taxon>Bacteria</taxon>
        <taxon>Pseudomonadati</taxon>
        <taxon>Planctomycetota</taxon>
        <taxon>Planctomycetia</taxon>
        <taxon>Pirellulales</taxon>
        <taxon>Pirellulaceae</taxon>
        <taxon>Allorhodopirellula</taxon>
    </lineage>
</organism>
<feature type="transmembrane region" description="Helical" evidence="2">
    <location>
        <begin position="225"/>
        <end position="246"/>
    </location>
</feature>
<gene>
    <name evidence="4" type="ORF">CA85_44670</name>
</gene>
<keyword evidence="2" id="KW-0472">Membrane</keyword>
<dbReference type="EMBL" id="SJPK01000016">
    <property type="protein sequence ID" value="TWT56125.1"/>
    <property type="molecule type" value="Genomic_DNA"/>
</dbReference>
<evidence type="ECO:0000313" key="4">
    <source>
        <dbReference type="EMBL" id="TWT56125.1"/>
    </source>
</evidence>
<feature type="transmembrane region" description="Helical" evidence="2">
    <location>
        <begin position="423"/>
        <end position="445"/>
    </location>
</feature>
<feature type="region of interest" description="Disordered" evidence="1">
    <location>
        <begin position="313"/>
        <end position="345"/>
    </location>
</feature>
<evidence type="ECO:0000256" key="2">
    <source>
        <dbReference type="SAM" id="Phobius"/>
    </source>
</evidence>
<keyword evidence="2" id="KW-1133">Transmembrane helix</keyword>
<evidence type="ECO:0000259" key="3">
    <source>
        <dbReference type="Pfam" id="PF02517"/>
    </source>
</evidence>
<feature type="domain" description="CAAX prenyl protease 2/Lysostaphin resistance protein A-like" evidence="3">
    <location>
        <begin position="377"/>
        <end position="434"/>
    </location>
</feature>
<sequence>MQAETAVPAPKANVTATTDAAPLSSLELVLSLVSLLILTAFVTSLIKWATLLRHGARLFGERALVPARPRARPYWNPALFLFFFGVLIIASMMLNRWASDAGWIPKPTASAEAEVVAETALPDAITPDEVIPDPVSPVTIDPLTDAENPPATAPTSPPAQEISVPHLFISSAGMLAATIVTLLLAQTFRPSLPTPSSGIDPTVAHERPRIGLVPRRGDLSLGFRAAWLILPPTMLLMGLVSILQKYTHPVLEALKPAGPDSAPDLTVFAALFFTTAIITPLVEEFWFRGLLQGGLQRLADMAVDSQRQWNRLTASRSSSDTEFSPDASNDVVDHPNALATDDPYASPRDLAQNESVAQNHLTARELERDQDTRSDWTPTAVWPILVTSVIFAVMHWGQGLAPIPLFFLSLGLGYLYRQTGSLVPSIVVHFTLNGFTMCVTLLQILR</sequence>
<dbReference type="AlphaFoldDB" id="A0A5C5X1T7"/>
<reference evidence="4 5" key="1">
    <citation type="submission" date="2019-02" db="EMBL/GenBank/DDBJ databases">
        <title>Deep-cultivation of Planctomycetes and their phenomic and genomic characterization uncovers novel biology.</title>
        <authorList>
            <person name="Wiegand S."/>
            <person name="Jogler M."/>
            <person name="Boedeker C."/>
            <person name="Pinto D."/>
            <person name="Vollmers J."/>
            <person name="Rivas-Marin E."/>
            <person name="Kohn T."/>
            <person name="Peeters S.H."/>
            <person name="Heuer A."/>
            <person name="Rast P."/>
            <person name="Oberbeckmann S."/>
            <person name="Bunk B."/>
            <person name="Jeske O."/>
            <person name="Meyerdierks A."/>
            <person name="Storesund J.E."/>
            <person name="Kallscheuer N."/>
            <person name="Luecker S."/>
            <person name="Lage O.M."/>
            <person name="Pohl T."/>
            <person name="Merkel B.J."/>
            <person name="Hornburger P."/>
            <person name="Mueller R.-W."/>
            <person name="Bruemmer F."/>
            <person name="Labrenz M."/>
            <person name="Spormann A.M."/>
            <person name="Op Den Camp H."/>
            <person name="Overmann J."/>
            <person name="Amann R."/>
            <person name="Jetten M.S.M."/>
            <person name="Mascher T."/>
            <person name="Medema M.H."/>
            <person name="Devos D.P."/>
            <person name="Kaster A.-K."/>
            <person name="Ovreas L."/>
            <person name="Rohde M."/>
            <person name="Galperin M.Y."/>
            <person name="Jogler C."/>
        </authorList>
    </citation>
    <scope>NUCLEOTIDE SEQUENCE [LARGE SCALE GENOMIC DNA]</scope>
    <source>
        <strain evidence="4 5">CA85</strain>
    </source>
</reference>
<feature type="transmembrane region" description="Helical" evidence="2">
    <location>
        <begin position="167"/>
        <end position="185"/>
    </location>
</feature>
<evidence type="ECO:0000313" key="5">
    <source>
        <dbReference type="Proteomes" id="UP000318053"/>
    </source>
</evidence>
<dbReference type="RefSeq" id="WP_146393309.1">
    <property type="nucleotide sequence ID" value="NZ_SJPK01000016.1"/>
</dbReference>
<feature type="transmembrane region" description="Helical" evidence="2">
    <location>
        <begin position="73"/>
        <end position="94"/>
    </location>
</feature>
<comment type="caution">
    <text evidence="4">The sequence shown here is derived from an EMBL/GenBank/DDBJ whole genome shotgun (WGS) entry which is preliminary data.</text>
</comment>
<feature type="transmembrane region" description="Helical" evidence="2">
    <location>
        <begin position="266"/>
        <end position="287"/>
    </location>
</feature>
<feature type="compositionally biased region" description="Polar residues" evidence="1">
    <location>
        <begin position="313"/>
        <end position="322"/>
    </location>
</feature>
<keyword evidence="4" id="KW-0378">Hydrolase</keyword>
<keyword evidence="2" id="KW-0812">Transmembrane</keyword>
<dbReference type="GO" id="GO:0004175">
    <property type="term" value="F:endopeptidase activity"/>
    <property type="evidence" value="ECO:0007669"/>
    <property type="project" value="UniProtKB-ARBA"/>
</dbReference>
<dbReference type="GO" id="GO:0080120">
    <property type="term" value="P:CAAX-box protein maturation"/>
    <property type="evidence" value="ECO:0007669"/>
    <property type="project" value="UniProtKB-ARBA"/>
</dbReference>
<evidence type="ECO:0000256" key="1">
    <source>
        <dbReference type="SAM" id="MobiDB-lite"/>
    </source>
</evidence>
<dbReference type="OrthoDB" id="258511at2"/>
<dbReference type="Proteomes" id="UP000318053">
    <property type="component" value="Unassembled WGS sequence"/>
</dbReference>
<keyword evidence="5" id="KW-1185">Reference proteome</keyword>
<keyword evidence="4" id="KW-0645">Protease</keyword>